<dbReference type="InterPro" id="IPR033856">
    <property type="entry name" value="Trp_halogen"/>
</dbReference>
<sequence>MSDRDFHTRITIVGGGTAGWMAAAVLAPLTQDGYRICLVESDEIGTVGVGEATIPQINLFNQALGIDEDEFLRATGGTFKLGIEFVDWGRIGDRYMHAFGDVGRDIGIVPFQHYWTRARKLGVGKDLRAYALNELAARAGKMQRGKLRTTDKLPPMPYAFHFDAGLYAAFLRHIAEARGVIRIEGKIVSAELEGESGNVGSVSLDDGRSIEGDLFLDCSGFRGLLIEGQLKTGFEDWSRWLPCDRALAAPSSHGAEGLIPYTRATARPAGWQWRIPLQHRVGNGYVYASAFTSDAHAEQLLLANLDGAPQADPRPLSFTAGRRRKFWNRNVIALGLASGFLEPLESTSIHLVQSSLQRLLELLPRGTESDVERAEFNRQTAAEYERVRDFLILHYKLTERDDSEFWRACRDMAVPDAVQHKVDLFRGAGHIVRDEQDLFAEVAWLQVMVGQGIVPERNHPMADSVSEADLQSYLDTWEALLSREVRQMPAHQDIIAQRCAAVAA</sequence>
<protein>
    <submittedName>
        <fullName evidence="3">Tryptophan 7-halogenase</fullName>
    </submittedName>
</protein>
<evidence type="ECO:0000256" key="2">
    <source>
        <dbReference type="PIRSR" id="PIRSR011396-2"/>
    </source>
</evidence>
<feature type="active site" evidence="1">
    <location>
        <position position="80"/>
    </location>
</feature>
<keyword evidence="2" id="KW-0274">FAD</keyword>
<gene>
    <name evidence="3" type="ORF">G7077_05460</name>
</gene>
<feature type="binding site" evidence="2">
    <location>
        <position position="345"/>
    </location>
    <ligand>
        <name>L-tryptophan</name>
        <dbReference type="ChEBI" id="CHEBI:57912"/>
    </ligand>
</feature>
<keyword evidence="2" id="KW-0285">Flavoprotein</keyword>
<dbReference type="PIRSF" id="PIRSF011396">
    <property type="entry name" value="Trp_halogenase"/>
    <property type="match status" value="1"/>
</dbReference>
<evidence type="ECO:0000256" key="1">
    <source>
        <dbReference type="PIRSR" id="PIRSR011396-1"/>
    </source>
</evidence>
<dbReference type="InterPro" id="IPR006905">
    <property type="entry name" value="Flavin_halogenase"/>
</dbReference>
<proteinExistence type="predicted"/>
<feature type="binding site" evidence="2">
    <location>
        <position position="336"/>
    </location>
    <ligand>
        <name>FAD</name>
        <dbReference type="ChEBI" id="CHEBI:57692"/>
    </ligand>
</feature>
<dbReference type="Proteomes" id="UP000503222">
    <property type="component" value="Chromosome"/>
</dbReference>
<dbReference type="Gene3D" id="3.50.50.60">
    <property type="entry name" value="FAD/NAD(P)-binding domain"/>
    <property type="match status" value="1"/>
</dbReference>
<name>A0A6G7YNW4_9SPHN</name>
<dbReference type="AlphaFoldDB" id="A0A6G7YNW4"/>
<feature type="binding site" evidence="2">
    <location>
        <position position="349"/>
    </location>
    <ligand>
        <name>FAD</name>
        <dbReference type="ChEBI" id="CHEBI:57692"/>
    </ligand>
</feature>
<accession>A0A6G7YNW4</accession>
<dbReference type="Pfam" id="PF04820">
    <property type="entry name" value="Trp_halogenase"/>
    <property type="match status" value="1"/>
</dbReference>
<keyword evidence="4" id="KW-1185">Reference proteome</keyword>
<evidence type="ECO:0000313" key="3">
    <source>
        <dbReference type="EMBL" id="QIK78433.1"/>
    </source>
</evidence>
<dbReference type="PANTHER" id="PTHR43747">
    <property type="entry name" value="FAD-BINDING PROTEIN"/>
    <property type="match status" value="1"/>
</dbReference>
<dbReference type="InterPro" id="IPR036188">
    <property type="entry name" value="FAD/NAD-bd_sf"/>
</dbReference>
<reference evidence="3 4" key="1">
    <citation type="submission" date="2020-03" db="EMBL/GenBank/DDBJ databases">
        <title>Sphingomonas sp. nov., isolated from fish.</title>
        <authorList>
            <person name="Hyun D.-W."/>
            <person name="Bae J.-W."/>
        </authorList>
    </citation>
    <scope>NUCLEOTIDE SEQUENCE [LARGE SCALE GENOMIC DNA]</scope>
    <source>
        <strain evidence="3 4">HDW15B</strain>
    </source>
</reference>
<evidence type="ECO:0000313" key="4">
    <source>
        <dbReference type="Proteomes" id="UP000503222"/>
    </source>
</evidence>
<dbReference type="EMBL" id="CP049869">
    <property type="protein sequence ID" value="QIK78433.1"/>
    <property type="molecule type" value="Genomic_DNA"/>
</dbReference>
<dbReference type="GO" id="GO:0000166">
    <property type="term" value="F:nucleotide binding"/>
    <property type="evidence" value="ECO:0007669"/>
    <property type="project" value="UniProtKB-KW"/>
</dbReference>
<dbReference type="InterPro" id="IPR050816">
    <property type="entry name" value="Flavin-dep_Halogenase_NPB"/>
</dbReference>
<keyword evidence="2" id="KW-0547">Nucleotide-binding</keyword>
<dbReference type="KEGG" id="spii:G7077_05460"/>
<dbReference type="PANTHER" id="PTHR43747:SF4">
    <property type="entry name" value="FLAVIN-DEPENDENT TRYPTOPHAN HALOGENASE"/>
    <property type="match status" value="1"/>
</dbReference>
<organism evidence="3 4">
    <name type="scientific">Sphingomonas piscis</name>
    <dbReference type="NCBI Taxonomy" id="2714943"/>
    <lineage>
        <taxon>Bacteria</taxon>
        <taxon>Pseudomonadati</taxon>
        <taxon>Pseudomonadota</taxon>
        <taxon>Alphaproteobacteria</taxon>
        <taxon>Sphingomonadales</taxon>
        <taxon>Sphingomonadaceae</taxon>
        <taxon>Sphingomonas</taxon>
    </lineage>
</organism>
<dbReference type="GO" id="GO:0004497">
    <property type="term" value="F:monooxygenase activity"/>
    <property type="evidence" value="ECO:0007669"/>
    <property type="project" value="InterPro"/>
</dbReference>
<feature type="binding site" evidence="2">
    <location>
        <position position="80"/>
    </location>
    <ligand>
        <name>7-chloro-L-tryptophan</name>
        <dbReference type="ChEBI" id="CHEBI:58713"/>
    </ligand>
</feature>
<dbReference type="SUPFAM" id="SSF51905">
    <property type="entry name" value="FAD/NAD(P)-binding domain"/>
    <property type="match status" value="1"/>
</dbReference>
<feature type="binding site" evidence="2">
    <location>
        <begin position="15"/>
        <end position="18"/>
    </location>
    <ligand>
        <name>FAD</name>
        <dbReference type="ChEBI" id="CHEBI:57692"/>
    </ligand>
</feature>